<keyword evidence="1" id="KW-0732">Signal</keyword>
<feature type="signal peptide" evidence="1">
    <location>
        <begin position="1"/>
        <end position="20"/>
    </location>
</feature>
<evidence type="ECO:0000256" key="1">
    <source>
        <dbReference type="SAM" id="SignalP"/>
    </source>
</evidence>
<dbReference type="AlphaFoldDB" id="A0A1Q5Q731"/>
<evidence type="ECO:0000313" key="3">
    <source>
        <dbReference type="Proteomes" id="UP000214365"/>
    </source>
</evidence>
<dbReference type="EMBL" id="LFMY01000019">
    <property type="protein sequence ID" value="OKL55560.1"/>
    <property type="molecule type" value="Genomic_DNA"/>
</dbReference>
<evidence type="ECO:0000313" key="2">
    <source>
        <dbReference type="EMBL" id="OKL55560.1"/>
    </source>
</evidence>
<keyword evidence="3" id="KW-1185">Reference proteome</keyword>
<name>A0A1Q5Q731_TALAT</name>
<dbReference type="OrthoDB" id="4226028at2759"/>
<organism evidence="2 3">
    <name type="scientific">Talaromyces atroroseus</name>
    <dbReference type="NCBI Taxonomy" id="1441469"/>
    <lineage>
        <taxon>Eukaryota</taxon>
        <taxon>Fungi</taxon>
        <taxon>Dikarya</taxon>
        <taxon>Ascomycota</taxon>
        <taxon>Pezizomycotina</taxon>
        <taxon>Eurotiomycetes</taxon>
        <taxon>Eurotiomycetidae</taxon>
        <taxon>Eurotiales</taxon>
        <taxon>Trichocomaceae</taxon>
        <taxon>Talaromyces</taxon>
        <taxon>Talaromyces sect. Trachyspermi</taxon>
    </lineage>
</organism>
<gene>
    <name evidence="2" type="ORF">UA08_09181</name>
</gene>
<reference evidence="2 3" key="1">
    <citation type="submission" date="2015-06" db="EMBL/GenBank/DDBJ databases">
        <title>Talaromyces atroroseus IBT 11181 draft genome.</title>
        <authorList>
            <person name="Rasmussen K.B."/>
            <person name="Rasmussen S."/>
            <person name="Petersen B."/>
            <person name="Sicheritz-Ponten T."/>
            <person name="Mortensen U.H."/>
            <person name="Thrane U."/>
        </authorList>
    </citation>
    <scope>NUCLEOTIDE SEQUENCE [LARGE SCALE GENOMIC DNA]</scope>
    <source>
        <strain evidence="2 3">IBT 11181</strain>
    </source>
</reference>
<comment type="caution">
    <text evidence="2">The sequence shown here is derived from an EMBL/GenBank/DDBJ whole genome shotgun (WGS) entry which is preliminary data.</text>
</comment>
<feature type="chain" id="PRO_5012434382" evidence="1">
    <location>
        <begin position="21"/>
        <end position="185"/>
    </location>
</feature>
<dbReference type="RefSeq" id="XP_020115681.1">
    <property type="nucleotide sequence ID" value="XM_020264167.1"/>
</dbReference>
<proteinExistence type="predicted"/>
<dbReference type="GeneID" id="31008937"/>
<protein>
    <submittedName>
        <fullName evidence="2">Uncharacterized protein</fullName>
    </submittedName>
</protein>
<accession>A0A1Q5Q731</accession>
<dbReference type="Proteomes" id="UP000214365">
    <property type="component" value="Unassembled WGS sequence"/>
</dbReference>
<sequence>MKASICLFSTLLGMSSQAYASGTTATSTSGYLQIQNSSNSELDGYWGYIDPNIEADNGVVFQFISDKSQATNFSMEDGNLAGYKTGYVAGSTNAEGTASGDAIYMSDLELYVQGGEPVVTAEVNDNGVVVLSDSLGDGVVRSLPQACYITDVGYLDASLPVFVLGEEYFASDNCANITLYWRSIN</sequence>